<evidence type="ECO:0000256" key="3">
    <source>
        <dbReference type="ARBA" id="ARBA00022729"/>
    </source>
</evidence>
<evidence type="ECO:0000256" key="4">
    <source>
        <dbReference type="ARBA" id="ARBA00023136"/>
    </source>
</evidence>
<sequence length="547" mass="59971">MNYFSTLKLKTILGIVLTFVLLFAAGCSHQKDKSKRDLFFETWKLRAQESKGHSPSPRNKDIKLVRPKSASKKTIKTKKRPLPSQKVTLKMDNENVGVILRTLARGVSQNIIINSNVKGKINIDIKNVPWNEAFLGVLHANGLTHTWEGSILRVMTLSDMERDLKASQIKEKQKSVSMDMEAVEPVLTQVIPIDYACAEQLKKNLLPLLTKDKNGKRRGNVSVNTHANALIVQSNQSDLRRIIDVIKELDRPTPQILIEADIVETTRDIARELGVQWGGRYNIKTNSSGSQRLYLTPGYSGDPKNTGGGPTFGVGNSGNGFGVNFPASMGSGSGASMGLMFGTMGGNILEMQLSALEAEGKINIISRPSITTLDNQTAVTTSGTEIPYITHDGDGDMDVDFKDAVLKLSITPHVIANNYLKMKIIVTKNEVDFSSDTRVMGNPVIKKRETYTTLIVQDSETIVISGLSKSIKSQSKTGVPGLKNLPGLGWMFRNSGNANNKEEVLIFITPHILKQRIAGNEIPGADIIEERNLPILDDASALDVPDK</sequence>
<dbReference type="PRINTS" id="PR00811">
    <property type="entry name" value="BCTERIALGSPD"/>
</dbReference>
<dbReference type="InterPro" id="IPR005644">
    <property type="entry name" value="NolW-like"/>
</dbReference>
<evidence type="ECO:0000259" key="8">
    <source>
        <dbReference type="Pfam" id="PF00263"/>
    </source>
</evidence>
<dbReference type="InterPro" id="IPR038591">
    <property type="entry name" value="NolW-like_sf"/>
</dbReference>
<accession>A0A1V1PI45</accession>
<dbReference type="GO" id="GO:0009279">
    <property type="term" value="C:cell outer membrane"/>
    <property type="evidence" value="ECO:0007669"/>
    <property type="project" value="UniProtKB-SubCell"/>
</dbReference>
<dbReference type="InterPro" id="IPR013355">
    <property type="entry name" value="Pilus_4_PilQ"/>
</dbReference>
<organism evidence="10 11">
    <name type="scientific">Candidatus Magnetoglobus multicellularis str. Araruama</name>
    <dbReference type="NCBI Taxonomy" id="890399"/>
    <lineage>
        <taxon>Bacteria</taxon>
        <taxon>Pseudomonadati</taxon>
        <taxon>Thermodesulfobacteriota</taxon>
        <taxon>Desulfobacteria</taxon>
        <taxon>Desulfobacterales</taxon>
        <taxon>Desulfobacteraceae</taxon>
        <taxon>Candidatus Magnetoglobus</taxon>
    </lineage>
</organism>
<comment type="similarity">
    <text evidence="6">Belongs to the bacterial secretin family.</text>
</comment>
<keyword evidence="3" id="KW-0732">Signal</keyword>
<gene>
    <name evidence="10" type="ORF">OMM_00130</name>
</gene>
<dbReference type="InterPro" id="IPR004846">
    <property type="entry name" value="T2SS/T3SS_dom"/>
</dbReference>
<feature type="domain" description="Type II/III secretion system secretin-like" evidence="8">
    <location>
        <begin position="355"/>
        <end position="514"/>
    </location>
</feature>
<dbReference type="InterPro" id="IPR001775">
    <property type="entry name" value="GspD/PilQ"/>
</dbReference>
<dbReference type="PANTHER" id="PTHR30604">
    <property type="entry name" value="PROTEIN TRANSPORT PROTEIN HOFQ"/>
    <property type="match status" value="1"/>
</dbReference>
<dbReference type="AlphaFoldDB" id="A0A1V1PI45"/>
<dbReference type="NCBIfam" id="TIGR02515">
    <property type="entry name" value="IV_pilus_PilQ"/>
    <property type="match status" value="1"/>
</dbReference>
<dbReference type="Gene3D" id="3.30.1370.120">
    <property type="match status" value="1"/>
</dbReference>
<evidence type="ECO:0000256" key="2">
    <source>
        <dbReference type="ARBA" id="ARBA00022448"/>
    </source>
</evidence>
<protein>
    <submittedName>
        <fullName evidence="10">Type IV pilus assembly protein PilQ</fullName>
    </submittedName>
</protein>
<keyword evidence="4" id="KW-0472">Membrane</keyword>
<feature type="domain" description="NolW-like" evidence="9">
    <location>
        <begin position="188"/>
        <end position="255"/>
    </location>
</feature>
<evidence type="ECO:0000259" key="9">
    <source>
        <dbReference type="Pfam" id="PF03958"/>
    </source>
</evidence>
<evidence type="ECO:0000256" key="6">
    <source>
        <dbReference type="RuleBase" id="RU004003"/>
    </source>
</evidence>
<name>A0A1V1PI45_9BACT</name>
<comment type="subcellular location">
    <subcellularLocation>
        <location evidence="7">Cell outer membrane</location>
    </subcellularLocation>
    <subcellularLocation>
        <location evidence="1">Membrane</location>
    </subcellularLocation>
</comment>
<dbReference type="Proteomes" id="UP000189670">
    <property type="component" value="Unassembled WGS sequence"/>
</dbReference>
<dbReference type="Gene3D" id="3.30.1370.130">
    <property type="match status" value="1"/>
</dbReference>
<proteinExistence type="inferred from homology"/>
<evidence type="ECO:0000256" key="5">
    <source>
        <dbReference type="ARBA" id="ARBA00023237"/>
    </source>
</evidence>
<dbReference type="EMBL" id="ATBP01000004">
    <property type="protein sequence ID" value="ETR74547.1"/>
    <property type="molecule type" value="Genomic_DNA"/>
</dbReference>
<dbReference type="PANTHER" id="PTHR30604:SF1">
    <property type="entry name" value="DNA UTILIZATION PROTEIN HOFQ"/>
    <property type="match status" value="1"/>
</dbReference>
<evidence type="ECO:0000256" key="7">
    <source>
        <dbReference type="RuleBase" id="RU004004"/>
    </source>
</evidence>
<comment type="caution">
    <text evidence="10">The sequence shown here is derived from an EMBL/GenBank/DDBJ whole genome shotgun (WGS) entry which is preliminary data.</text>
</comment>
<dbReference type="Pfam" id="PF00263">
    <property type="entry name" value="Secretin"/>
    <property type="match status" value="1"/>
</dbReference>
<keyword evidence="2 7" id="KW-0813">Transport</keyword>
<dbReference type="InterPro" id="IPR051808">
    <property type="entry name" value="Type_IV_pilus_biogenesis"/>
</dbReference>
<dbReference type="GO" id="GO:0009306">
    <property type="term" value="P:protein secretion"/>
    <property type="evidence" value="ECO:0007669"/>
    <property type="project" value="InterPro"/>
</dbReference>
<dbReference type="Pfam" id="PF03958">
    <property type="entry name" value="Secretin_N"/>
    <property type="match status" value="1"/>
</dbReference>
<dbReference type="PRINTS" id="PR01032">
    <property type="entry name" value="PHAGEIV"/>
</dbReference>
<evidence type="ECO:0000313" key="10">
    <source>
        <dbReference type="EMBL" id="ETR74547.1"/>
    </source>
</evidence>
<keyword evidence="5" id="KW-0998">Cell outer membrane</keyword>
<evidence type="ECO:0000313" key="11">
    <source>
        <dbReference type="Proteomes" id="UP000189670"/>
    </source>
</evidence>
<evidence type="ECO:0000256" key="1">
    <source>
        <dbReference type="ARBA" id="ARBA00004370"/>
    </source>
</evidence>
<reference evidence="11" key="1">
    <citation type="submission" date="2012-11" db="EMBL/GenBank/DDBJ databases">
        <authorList>
            <person name="Lucero-Rivera Y.E."/>
            <person name="Tovar-Ramirez D."/>
        </authorList>
    </citation>
    <scope>NUCLEOTIDE SEQUENCE [LARGE SCALE GENOMIC DNA]</scope>
    <source>
        <strain evidence="11">Araruama</strain>
    </source>
</reference>